<accession>A0ABU7A1V2</accession>
<feature type="compositionally biased region" description="Basic residues" evidence="1">
    <location>
        <begin position="505"/>
        <end position="528"/>
    </location>
</feature>
<reference evidence="2 3" key="1">
    <citation type="submission" date="2021-07" db="EMBL/GenBank/DDBJ databases">
        <authorList>
            <person name="Palmer J.M."/>
        </authorList>
    </citation>
    <scope>NUCLEOTIDE SEQUENCE [LARGE SCALE GENOMIC DNA]</scope>
    <source>
        <strain evidence="2 3">AT_MEX2019</strain>
        <tissue evidence="2">Muscle</tissue>
    </source>
</reference>
<sequence>LCSLAQHAKQETQIDSGNLKTKVIKQEEEEAADVKLYSVTGDNKADDKPLTVSKMEVVALSTAETATETVSDQNLDAADKTQTGRSDGGASESSDSEVEEEWKKTSTDTKTVPTEASVVASNEGKSSISASSDTERTSEPTQGDSDPINPSQPETQLRTSDPAEVSGSESEQEEENEEEQEPQAVINSPEVTKETCASEPIDAVQVATVCSSQETNVAELLEEEEQLTAAERSVHAESVSDPTVEDTSNQAAEREAPPPADADSEIPQVAKFEKTEEEDKLKTPVATEDQSDASDPPAREAAEVQEDDDSCIILNIQTNEAAKQQPAELFGDPITARKKKKKSKKGSAETSWVDIAVTPSTDVAYTDTLSDSPLTSRSKKKKRKGKKRDEMANEEKNKNKVAEESQVAKPKKKAKKRKREDMEETIFPLENTSKKKKQQQLTDGMKHKTEMTGMDEGNSGNSAEMRLRKKKKKREELQFKEAPAEGEKEQTKATADSNSSQLSSAKKKKHLRRKLSLKKRLKLRKKEMMRKAQSPNFHAGQTITGRKKQKQKQKETGKSPRPKTEINTEQEESSWKENQPPRRRKRRKSVMNILDAPEDESEFSKEKKEKKKKTKMGEISPPDMVTQLPPAKKKKKDRLKIQLEDTEAPPAVSEVRDLLTPSGPDC</sequence>
<comment type="caution">
    <text evidence="2">The sequence shown here is derived from an EMBL/GenBank/DDBJ whole genome shotgun (WGS) entry which is preliminary data.</text>
</comment>
<feature type="compositionally biased region" description="Basic residues" evidence="1">
    <location>
        <begin position="336"/>
        <end position="345"/>
    </location>
</feature>
<feature type="compositionally biased region" description="Basic residues" evidence="1">
    <location>
        <begin position="377"/>
        <end position="386"/>
    </location>
</feature>
<feature type="compositionally biased region" description="Basic and acidic residues" evidence="1">
    <location>
        <begin position="271"/>
        <end position="282"/>
    </location>
</feature>
<feature type="compositionally biased region" description="Basic residues" evidence="1">
    <location>
        <begin position="409"/>
        <end position="418"/>
    </location>
</feature>
<feature type="compositionally biased region" description="Polar residues" evidence="1">
    <location>
        <begin position="533"/>
        <end position="544"/>
    </location>
</feature>
<feature type="non-terminal residue" evidence="2">
    <location>
        <position position="1"/>
    </location>
</feature>
<evidence type="ECO:0000256" key="1">
    <source>
        <dbReference type="SAM" id="MobiDB-lite"/>
    </source>
</evidence>
<feature type="compositionally biased region" description="Polar residues" evidence="1">
    <location>
        <begin position="492"/>
        <end position="504"/>
    </location>
</feature>
<dbReference type="EMBL" id="JAHUTI010000252">
    <property type="protein sequence ID" value="MED6231863.1"/>
    <property type="molecule type" value="Genomic_DNA"/>
</dbReference>
<feature type="compositionally biased region" description="Polar residues" evidence="1">
    <location>
        <begin position="63"/>
        <end position="85"/>
    </location>
</feature>
<organism evidence="2 3">
    <name type="scientific">Ataeniobius toweri</name>
    <dbReference type="NCBI Taxonomy" id="208326"/>
    <lineage>
        <taxon>Eukaryota</taxon>
        <taxon>Metazoa</taxon>
        <taxon>Chordata</taxon>
        <taxon>Craniata</taxon>
        <taxon>Vertebrata</taxon>
        <taxon>Euteleostomi</taxon>
        <taxon>Actinopterygii</taxon>
        <taxon>Neopterygii</taxon>
        <taxon>Teleostei</taxon>
        <taxon>Neoteleostei</taxon>
        <taxon>Acanthomorphata</taxon>
        <taxon>Ovalentaria</taxon>
        <taxon>Atherinomorphae</taxon>
        <taxon>Cyprinodontiformes</taxon>
        <taxon>Goodeidae</taxon>
        <taxon>Ataeniobius</taxon>
    </lineage>
</organism>
<feature type="compositionally biased region" description="Basic and acidic residues" evidence="1">
    <location>
        <begin position="552"/>
        <end position="566"/>
    </location>
</feature>
<keyword evidence="3" id="KW-1185">Reference proteome</keyword>
<feature type="region of interest" description="Disordered" evidence="1">
    <location>
        <begin position="63"/>
        <end position="197"/>
    </location>
</feature>
<dbReference type="Proteomes" id="UP001345963">
    <property type="component" value="Unassembled WGS sequence"/>
</dbReference>
<name>A0ABU7A1V2_9TELE</name>
<evidence type="ECO:0000313" key="3">
    <source>
        <dbReference type="Proteomes" id="UP001345963"/>
    </source>
</evidence>
<feature type="region of interest" description="Disordered" evidence="1">
    <location>
        <begin position="220"/>
        <end position="666"/>
    </location>
</feature>
<feature type="compositionally biased region" description="Acidic residues" evidence="1">
    <location>
        <begin position="170"/>
        <end position="181"/>
    </location>
</feature>
<proteinExistence type="predicted"/>
<gene>
    <name evidence="2" type="ORF">ATANTOWER_011621</name>
</gene>
<protein>
    <submittedName>
        <fullName evidence="2">Uncharacterized protein</fullName>
    </submittedName>
</protein>
<feature type="compositionally biased region" description="Polar residues" evidence="1">
    <location>
        <begin position="139"/>
        <end position="159"/>
    </location>
</feature>
<feature type="compositionally biased region" description="Polar residues" evidence="1">
    <location>
        <begin position="358"/>
        <end position="375"/>
    </location>
</feature>
<evidence type="ECO:0000313" key="2">
    <source>
        <dbReference type="EMBL" id="MED6231863.1"/>
    </source>
</evidence>
<feature type="compositionally biased region" description="Polar residues" evidence="1">
    <location>
        <begin position="108"/>
        <end position="132"/>
    </location>
</feature>
<feature type="compositionally biased region" description="Basic and acidic residues" evidence="1">
    <location>
        <begin position="474"/>
        <end position="491"/>
    </location>
</feature>
<feature type="compositionally biased region" description="Basic and acidic residues" evidence="1">
    <location>
        <begin position="387"/>
        <end position="403"/>
    </location>
</feature>